<name>A0A1G7R561_9PSEU</name>
<reference evidence="11" key="1">
    <citation type="submission" date="2016-10" db="EMBL/GenBank/DDBJ databases">
        <authorList>
            <person name="Varghese N."/>
            <person name="Submissions S."/>
        </authorList>
    </citation>
    <scope>NUCLEOTIDE SEQUENCE [LARGE SCALE GENOMIC DNA]</scope>
    <source>
        <strain evidence="11">CGMCC 4.3506</strain>
    </source>
</reference>
<dbReference type="CDD" id="cd06261">
    <property type="entry name" value="TM_PBP2"/>
    <property type="match status" value="1"/>
</dbReference>
<keyword evidence="5 7" id="KW-1133">Transmembrane helix</keyword>
<dbReference type="Pfam" id="PF00528">
    <property type="entry name" value="BPD_transp_1"/>
    <property type="match status" value="1"/>
</dbReference>
<feature type="compositionally biased region" description="Basic and acidic residues" evidence="8">
    <location>
        <begin position="1"/>
        <end position="11"/>
    </location>
</feature>
<keyword evidence="2 7" id="KW-0813">Transport</keyword>
<dbReference type="AlphaFoldDB" id="A0A1G7R561"/>
<feature type="transmembrane region" description="Helical" evidence="7">
    <location>
        <begin position="136"/>
        <end position="160"/>
    </location>
</feature>
<feature type="transmembrane region" description="Helical" evidence="7">
    <location>
        <begin position="338"/>
        <end position="363"/>
    </location>
</feature>
<evidence type="ECO:0000256" key="1">
    <source>
        <dbReference type="ARBA" id="ARBA00004651"/>
    </source>
</evidence>
<feature type="transmembrane region" description="Helical" evidence="7">
    <location>
        <begin position="239"/>
        <end position="259"/>
    </location>
</feature>
<dbReference type="SUPFAM" id="SSF161098">
    <property type="entry name" value="MetI-like"/>
    <property type="match status" value="1"/>
</dbReference>
<dbReference type="Pfam" id="PF19300">
    <property type="entry name" value="BPD_transp_1_N"/>
    <property type="match status" value="1"/>
</dbReference>
<evidence type="ECO:0000313" key="11">
    <source>
        <dbReference type="Proteomes" id="UP000199623"/>
    </source>
</evidence>
<dbReference type="InterPro" id="IPR045621">
    <property type="entry name" value="BPD_transp_1_N"/>
</dbReference>
<feature type="transmembrane region" description="Helical" evidence="7">
    <location>
        <begin position="297"/>
        <end position="318"/>
    </location>
</feature>
<evidence type="ECO:0000256" key="3">
    <source>
        <dbReference type="ARBA" id="ARBA00022475"/>
    </source>
</evidence>
<feature type="transmembrane region" description="Helical" evidence="7">
    <location>
        <begin position="181"/>
        <end position="202"/>
    </location>
</feature>
<evidence type="ECO:0000256" key="2">
    <source>
        <dbReference type="ARBA" id="ARBA00022448"/>
    </source>
</evidence>
<dbReference type="PANTHER" id="PTHR43163">
    <property type="entry name" value="DIPEPTIDE TRANSPORT SYSTEM PERMEASE PROTEIN DPPB-RELATED"/>
    <property type="match status" value="1"/>
</dbReference>
<protein>
    <submittedName>
        <fullName evidence="10">Peptide/nickel transport system permease protein</fullName>
    </submittedName>
</protein>
<dbReference type="PROSITE" id="PS50928">
    <property type="entry name" value="ABC_TM1"/>
    <property type="match status" value="1"/>
</dbReference>
<accession>A0A1G7R561</accession>
<feature type="region of interest" description="Disordered" evidence="8">
    <location>
        <begin position="389"/>
        <end position="409"/>
    </location>
</feature>
<proteinExistence type="inferred from homology"/>
<evidence type="ECO:0000256" key="6">
    <source>
        <dbReference type="ARBA" id="ARBA00023136"/>
    </source>
</evidence>
<evidence type="ECO:0000313" key="10">
    <source>
        <dbReference type="EMBL" id="SDG05299.1"/>
    </source>
</evidence>
<feature type="transmembrane region" description="Helical" evidence="7">
    <location>
        <begin position="42"/>
        <end position="64"/>
    </location>
</feature>
<dbReference type="RefSeq" id="WP_176946714.1">
    <property type="nucleotide sequence ID" value="NZ_FNCC01000005.1"/>
</dbReference>
<dbReference type="Proteomes" id="UP000199623">
    <property type="component" value="Unassembled WGS sequence"/>
</dbReference>
<evidence type="ECO:0000256" key="7">
    <source>
        <dbReference type="RuleBase" id="RU363032"/>
    </source>
</evidence>
<feature type="compositionally biased region" description="Basic and acidic residues" evidence="8">
    <location>
        <begin position="389"/>
        <end position="402"/>
    </location>
</feature>
<gene>
    <name evidence="10" type="ORF">SAMN05216553_10590</name>
</gene>
<evidence type="ECO:0000256" key="5">
    <source>
        <dbReference type="ARBA" id="ARBA00022989"/>
    </source>
</evidence>
<sequence length="409" mass="43382">MSTVRDAERETTPPAEADAAAPAGPAGKAAPKGARVSSLRYVLGRLVFIPFAAFVVLTMSFFFVNLVPSDPVRSLLGAFATEEEVARLNTELGLDQSLFARYLDYVGDVFSGSMGASYYTSTPVLDDLGKRVLPTVLLVLLGFAVAWLIGVLLAVVIATAKGPVSRVTDGVVSMLQAIPDFVLGIVGSLVFFYLLGLVPAPVGQLPLGILPPETVTGSMVVDGLLEGNAKAVSGGVEMMVLPVLALGLSNCVIFARTISATLREVLDGKSSDYARSLGIGKPTVIVLAMRASLLPTIAVSGLVLAHLFGGAAIIERVFNWQGLGQWGVEGVLRSDLPVAQGFVVVVATMAMLAYFAADLLMFAADPRVRHQRLNQAALRAAKRSRRIAEWRSRRQGEDKQDGQQDDQLS</sequence>
<dbReference type="Gene3D" id="1.10.3720.10">
    <property type="entry name" value="MetI-like"/>
    <property type="match status" value="1"/>
</dbReference>
<keyword evidence="6 7" id="KW-0472">Membrane</keyword>
<dbReference type="InterPro" id="IPR035906">
    <property type="entry name" value="MetI-like_sf"/>
</dbReference>
<evidence type="ECO:0000256" key="4">
    <source>
        <dbReference type="ARBA" id="ARBA00022692"/>
    </source>
</evidence>
<keyword evidence="3" id="KW-1003">Cell membrane</keyword>
<feature type="region of interest" description="Disordered" evidence="8">
    <location>
        <begin position="1"/>
        <end position="31"/>
    </location>
</feature>
<dbReference type="STRING" id="200378.SAMN05216553_10590"/>
<dbReference type="PANTHER" id="PTHR43163:SF6">
    <property type="entry name" value="DIPEPTIDE TRANSPORT SYSTEM PERMEASE PROTEIN DPPB-RELATED"/>
    <property type="match status" value="1"/>
</dbReference>
<comment type="similarity">
    <text evidence="7">Belongs to the binding-protein-dependent transport system permease family.</text>
</comment>
<evidence type="ECO:0000259" key="9">
    <source>
        <dbReference type="PROSITE" id="PS50928"/>
    </source>
</evidence>
<dbReference type="GO" id="GO:0005886">
    <property type="term" value="C:plasma membrane"/>
    <property type="evidence" value="ECO:0007669"/>
    <property type="project" value="UniProtKB-SubCell"/>
</dbReference>
<dbReference type="GO" id="GO:0055085">
    <property type="term" value="P:transmembrane transport"/>
    <property type="evidence" value="ECO:0007669"/>
    <property type="project" value="InterPro"/>
</dbReference>
<keyword evidence="11" id="KW-1185">Reference proteome</keyword>
<dbReference type="EMBL" id="FNCC01000005">
    <property type="protein sequence ID" value="SDG05299.1"/>
    <property type="molecule type" value="Genomic_DNA"/>
</dbReference>
<organism evidence="10 11">
    <name type="scientific">Lentzea fradiae</name>
    <dbReference type="NCBI Taxonomy" id="200378"/>
    <lineage>
        <taxon>Bacteria</taxon>
        <taxon>Bacillati</taxon>
        <taxon>Actinomycetota</taxon>
        <taxon>Actinomycetes</taxon>
        <taxon>Pseudonocardiales</taxon>
        <taxon>Pseudonocardiaceae</taxon>
        <taxon>Lentzea</taxon>
    </lineage>
</organism>
<feature type="compositionally biased region" description="Low complexity" evidence="8">
    <location>
        <begin position="12"/>
        <end position="31"/>
    </location>
</feature>
<feature type="domain" description="ABC transmembrane type-1" evidence="9">
    <location>
        <begin position="132"/>
        <end position="361"/>
    </location>
</feature>
<keyword evidence="4 7" id="KW-0812">Transmembrane</keyword>
<dbReference type="InterPro" id="IPR000515">
    <property type="entry name" value="MetI-like"/>
</dbReference>
<comment type="subcellular location">
    <subcellularLocation>
        <location evidence="1 7">Cell membrane</location>
        <topology evidence="1 7">Multi-pass membrane protein</topology>
    </subcellularLocation>
</comment>
<evidence type="ECO:0000256" key="8">
    <source>
        <dbReference type="SAM" id="MobiDB-lite"/>
    </source>
</evidence>